<keyword evidence="5" id="KW-0175">Coiled coil</keyword>
<sequence length="570" mass="65791">MAFDGIVTNAITRQLNEQLLAGRILKIYQPTSTELVFQIRNNRKNKHLLLLSAHSSYSRIHLTETKQQNPAQPPMFCMVLRKHLIGSFIEDIVQYKNERIIEISFRGVNEIGDQLSRKLIIEIMGKHSNIILIDQEKGHIIDSIKHISPNQSRYRTVLPGQPYIYPPNQEKLDPFTTDQAKVEMILNQSEEIFSKTFVQNFMGISPLIANEVVLQTENETVQKTAEQFIALIDRAKDGQFSPVIHLGDKEDFHVFDLVQFSGEKESFEDVSGLLDHFYADKADRDRVKQQVSDLSRLMKNELDKNKRKIKKQQQSLKKAERADFYQKQGELLTAHLHLVKKGDQQVTVIDYYDPNQSEMIIKLNPNKTPSENAQNFFKTYQKLKTSKVKLAREIQKAKLEIDYFERLLQQLETARLDDIEEIRSELREEGYLKEKRKNNQQKRKQAKPSPEKFVATDGTVIYVGRNNKQNDYLTTKMAHSRDIWLHTKDIPGSHVLIRSDDPTEQTLIEAAQLAALFSKASASSSVPVDYTEVRHVRKPNGAKPGYVIYEQQKTLFVTPDRSMIALLKKS</sequence>
<dbReference type="HAMAP" id="MF_00844_B">
    <property type="entry name" value="RqcH_B"/>
    <property type="match status" value="1"/>
</dbReference>
<evidence type="ECO:0000256" key="1">
    <source>
        <dbReference type="ARBA" id="ARBA00022555"/>
    </source>
</evidence>
<feature type="coiled-coil region" evidence="5">
    <location>
        <begin position="284"/>
        <end position="322"/>
    </location>
</feature>
<keyword evidence="2 5" id="KW-0699">rRNA-binding</keyword>
<dbReference type="InterPro" id="IPR008532">
    <property type="entry name" value="NFACT_RNA-bd"/>
</dbReference>
<evidence type="ECO:0000256" key="2">
    <source>
        <dbReference type="ARBA" id="ARBA00022730"/>
    </source>
</evidence>
<dbReference type="Gene3D" id="3.40.970.40">
    <property type="entry name" value="fibrinogen binding protein from staphylococcus aureus domain like"/>
    <property type="match status" value="1"/>
</dbReference>
<dbReference type="EMBL" id="BAABDL010000041">
    <property type="protein sequence ID" value="GAA4063202.1"/>
    <property type="molecule type" value="Genomic_DNA"/>
</dbReference>
<dbReference type="InterPro" id="IPR043682">
    <property type="entry name" value="RqcH_bacterial"/>
</dbReference>
<dbReference type="RefSeq" id="WP_344910445.1">
    <property type="nucleotide sequence ID" value="NZ_BAABDL010000041.1"/>
</dbReference>
<evidence type="ECO:0000256" key="4">
    <source>
        <dbReference type="ARBA" id="ARBA00022917"/>
    </source>
</evidence>
<gene>
    <name evidence="5 7" type="primary">rqcH</name>
    <name evidence="7" type="ORF">GCM10022410_07420</name>
</gene>
<keyword evidence="3 5" id="KW-0694">RNA-binding</keyword>
<dbReference type="PANTHER" id="PTHR15239">
    <property type="entry name" value="NUCLEAR EXPORT MEDIATOR FACTOR NEMF"/>
    <property type="match status" value="1"/>
</dbReference>
<keyword evidence="1 5" id="KW-0820">tRNA-binding</keyword>
<comment type="subunit">
    <text evidence="5">Associates with stalled 50S ribosomal subunits. Binds to RqcP.</text>
</comment>
<dbReference type="Gene3D" id="2.30.310.10">
    <property type="entry name" value="ibrinogen binding protein from staphylococcus aureus domain"/>
    <property type="match status" value="1"/>
</dbReference>
<feature type="domain" description="NFACT RNA-binding" evidence="6">
    <location>
        <begin position="453"/>
        <end position="541"/>
    </location>
</feature>
<dbReference type="InterPro" id="IPR051608">
    <property type="entry name" value="RQC_Subunit_NEMF"/>
</dbReference>
<evidence type="ECO:0000313" key="7">
    <source>
        <dbReference type="EMBL" id="GAA4063202.1"/>
    </source>
</evidence>
<reference evidence="8" key="1">
    <citation type="journal article" date="2019" name="Int. J. Syst. Evol. Microbiol.">
        <title>The Global Catalogue of Microorganisms (GCM) 10K type strain sequencing project: providing services to taxonomists for standard genome sequencing and annotation.</title>
        <authorList>
            <consortium name="The Broad Institute Genomics Platform"/>
            <consortium name="The Broad Institute Genome Sequencing Center for Infectious Disease"/>
            <person name="Wu L."/>
            <person name="Ma J."/>
        </authorList>
    </citation>
    <scope>NUCLEOTIDE SEQUENCE [LARGE SCALE GENOMIC DNA]</scope>
    <source>
        <strain evidence="8">JCM 17250</strain>
    </source>
</reference>
<comment type="function">
    <text evidence="5">Key component of the ribosome quality control system (RQC), a ribosome-associated complex that mediates the extraction of incompletely synthesized nascent chains from stalled ribosomes and their subsequent degradation. RqcH recruits Ala-charged tRNA, and with RqcP directs the elongation of stalled nascent chains on 50S ribosomal subunits, leading to non-templated C-terminal alanine extensions (Ala tail). The Ala tail promotes nascent chain degradation. May add between 1 and at least 8 Ala residues. Binds to stalled 50S ribosomal subunits.</text>
</comment>
<evidence type="ECO:0000313" key="8">
    <source>
        <dbReference type="Proteomes" id="UP001501734"/>
    </source>
</evidence>
<protein>
    <recommendedName>
        <fullName evidence="5">Rqc2 homolog RqcH</fullName>
        <shortName evidence="5">RqcH</shortName>
    </recommendedName>
</protein>
<evidence type="ECO:0000259" key="6">
    <source>
        <dbReference type="Pfam" id="PF05670"/>
    </source>
</evidence>
<dbReference type="Gene3D" id="1.10.8.50">
    <property type="match status" value="1"/>
</dbReference>
<dbReference type="PANTHER" id="PTHR15239:SF6">
    <property type="entry name" value="RIBOSOME QUALITY CONTROL COMPLEX SUBUNIT NEMF"/>
    <property type="match status" value="1"/>
</dbReference>
<keyword evidence="4 5" id="KW-0648">Protein biosynthesis</keyword>
<dbReference type="Proteomes" id="UP001501734">
    <property type="component" value="Unassembled WGS sequence"/>
</dbReference>
<comment type="caution">
    <text evidence="7">The sequence shown here is derived from an EMBL/GenBank/DDBJ whole genome shotgun (WGS) entry which is preliminary data.</text>
</comment>
<name>A0ABP7VAM6_9BACI</name>
<evidence type="ECO:0000256" key="5">
    <source>
        <dbReference type="HAMAP-Rule" id="MF_00844"/>
    </source>
</evidence>
<keyword evidence="8" id="KW-1185">Reference proteome</keyword>
<dbReference type="Pfam" id="PF05670">
    <property type="entry name" value="NFACT-R_1"/>
    <property type="match status" value="1"/>
</dbReference>
<feature type="coiled-coil region" evidence="5">
    <location>
        <begin position="380"/>
        <end position="414"/>
    </location>
</feature>
<dbReference type="Pfam" id="PF05833">
    <property type="entry name" value="NFACT_N"/>
    <property type="match status" value="1"/>
</dbReference>
<accession>A0ABP7VAM6</accession>
<evidence type="ECO:0000256" key="3">
    <source>
        <dbReference type="ARBA" id="ARBA00022884"/>
    </source>
</evidence>
<organism evidence="7 8">
    <name type="scientific">Amphibacillus indicireducens</name>
    <dbReference type="NCBI Taxonomy" id="1076330"/>
    <lineage>
        <taxon>Bacteria</taxon>
        <taxon>Bacillati</taxon>
        <taxon>Bacillota</taxon>
        <taxon>Bacilli</taxon>
        <taxon>Bacillales</taxon>
        <taxon>Bacillaceae</taxon>
        <taxon>Amphibacillus</taxon>
    </lineage>
</organism>
<comment type="similarity">
    <text evidence="5">Belongs to the NEMF family.</text>
</comment>
<proteinExistence type="inferred from homology"/>